<dbReference type="GO" id="GO:0005975">
    <property type="term" value="P:carbohydrate metabolic process"/>
    <property type="evidence" value="ECO:0007669"/>
    <property type="project" value="InterPro"/>
</dbReference>
<dbReference type="PANTHER" id="PTHR30105:SF2">
    <property type="entry name" value="DIVERGENT POLYSACCHARIDE DEACETYLASE SUPERFAMILY"/>
    <property type="match status" value="1"/>
</dbReference>
<dbReference type="AlphaFoldDB" id="A0AAC9FD77"/>
<dbReference type="CDD" id="cd10936">
    <property type="entry name" value="CE4_DAC2"/>
    <property type="match status" value="1"/>
</dbReference>
<dbReference type="SUPFAM" id="SSF88713">
    <property type="entry name" value="Glycoside hydrolase/deacetylase"/>
    <property type="match status" value="1"/>
</dbReference>
<dbReference type="KEGG" id="aak:AA2016_1311"/>
<accession>A0AAC9FD77</accession>
<sequence>MLPGPQGSGSLIRGRLASATGHGVVQIEKEIDRPLGQAPRRPTGKRSAWLRKGPLLAGLCVLALVAASASIAFRQKPYRTPEVVAVVTPEVVAAAPAQPVAKPKPAQTPSGGPQIIRVNPPESEGGAVVVRDPSAVGLNVRVAHLPEKALIEASPSGPLPIRAADGRRPFDVYARAWSGARGARVAIVIGGLGLSQTGTQTAIGKLPPEITLGFAPQGNSLGRWMQAARREGHEIVMQVPLEPFDFPNVNPGRNTLTVEAGADEILKNLRWTLSRTTNYTAVMNYMGARFSTNPEAMGVMMAELGKRGIGYVDDGTSARSLAPETALKNGVPFAAGDAIIDGVQDRGAILDKLDELERTARAKGFAIGTGNAFDVTVDAVASWASEARKRGIEIVPISAVASDPERG</sequence>
<dbReference type="EMBL" id="CP015005">
    <property type="protein sequence ID" value="AMS40245.1"/>
    <property type="molecule type" value="Genomic_DNA"/>
</dbReference>
<evidence type="ECO:0000313" key="1">
    <source>
        <dbReference type="EMBL" id="AMS40245.1"/>
    </source>
</evidence>
<gene>
    <name evidence="1" type="ORF">AA2016_1311</name>
</gene>
<dbReference type="Pfam" id="PF04748">
    <property type="entry name" value="Polysacc_deac_2"/>
    <property type="match status" value="1"/>
</dbReference>
<evidence type="ECO:0000313" key="2">
    <source>
        <dbReference type="Proteomes" id="UP000075755"/>
    </source>
</evidence>
<dbReference type="PANTHER" id="PTHR30105">
    <property type="entry name" value="UNCHARACTERIZED YIBQ-RELATED"/>
    <property type="match status" value="1"/>
</dbReference>
<protein>
    <recommendedName>
        <fullName evidence="3">Divergent polysaccharide deacetylase family protein</fullName>
    </recommendedName>
</protein>
<organism evidence="1 2">
    <name type="scientific">Aminobacter aminovorans</name>
    <name type="common">Chelatobacter heintzii</name>
    <dbReference type="NCBI Taxonomy" id="83263"/>
    <lineage>
        <taxon>Bacteria</taxon>
        <taxon>Pseudomonadati</taxon>
        <taxon>Pseudomonadota</taxon>
        <taxon>Alphaproteobacteria</taxon>
        <taxon>Hyphomicrobiales</taxon>
        <taxon>Phyllobacteriaceae</taxon>
        <taxon>Aminobacter</taxon>
    </lineage>
</organism>
<reference evidence="1 2" key="1">
    <citation type="submission" date="2016-03" db="EMBL/GenBank/DDBJ databases">
        <title>Complete genome of Aminobacter aminovorans KCTC 2477.</title>
        <authorList>
            <person name="Kim K.M."/>
        </authorList>
    </citation>
    <scope>NUCLEOTIDE SEQUENCE [LARGE SCALE GENOMIC DNA]</scope>
    <source>
        <strain evidence="1 2">KCTC 2477</strain>
    </source>
</reference>
<dbReference type="Proteomes" id="UP000075755">
    <property type="component" value="Chromosome"/>
</dbReference>
<proteinExistence type="predicted"/>
<evidence type="ECO:0008006" key="3">
    <source>
        <dbReference type="Google" id="ProtNLM"/>
    </source>
</evidence>
<name>A0AAC9FD77_AMIAI</name>
<dbReference type="Gene3D" id="3.20.20.370">
    <property type="entry name" value="Glycoside hydrolase/deacetylase"/>
    <property type="match status" value="1"/>
</dbReference>
<dbReference type="InterPro" id="IPR011330">
    <property type="entry name" value="Glyco_hydro/deAcase_b/a-brl"/>
</dbReference>
<dbReference type="InterPro" id="IPR006837">
    <property type="entry name" value="Divergent_DAC"/>
</dbReference>